<name>A0A0D0BQI8_9AGAR</name>
<accession>A0A0D0BQI8</accession>
<dbReference type="AlphaFoldDB" id="A0A0D0BQI8"/>
<evidence type="ECO:0000313" key="1">
    <source>
        <dbReference type="EMBL" id="KIK51894.1"/>
    </source>
</evidence>
<sequence>MGDPKCNVDYLLQLISVKYSGMIGRSLQEDSGTHQHQNSLLIDPSFVKSSAYEKLEIDEEFKFFVTSSLRVVYSLALRHLNEFVREKTTDEVATFLTGDEEVELEYSGYKMELSPVDQYQTLPAHKHKTLDNNGEEFWGEIQSYLKEGTLPLQIKTNKQCIMFIKCVQHFFIRDRKLWLTLRKGDLNLPHLVVESEGKQQELITLAHNETGHQGQDATYWHLSDLLAEYI</sequence>
<keyword evidence="2" id="KW-1185">Reference proteome</keyword>
<dbReference type="OrthoDB" id="3235313at2759"/>
<dbReference type="EMBL" id="KN834852">
    <property type="protein sequence ID" value="KIK51894.1"/>
    <property type="molecule type" value="Genomic_DNA"/>
</dbReference>
<dbReference type="HOGENOM" id="CLU_1151903_0_0_1"/>
<dbReference type="Proteomes" id="UP000053593">
    <property type="component" value="Unassembled WGS sequence"/>
</dbReference>
<gene>
    <name evidence="1" type="ORF">GYMLUDRAFT_64574</name>
</gene>
<dbReference type="Gene3D" id="1.10.340.70">
    <property type="match status" value="1"/>
</dbReference>
<reference evidence="1 2" key="1">
    <citation type="submission" date="2014-04" db="EMBL/GenBank/DDBJ databases">
        <title>Evolutionary Origins and Diversification of the Mycorrhizal Mutualists.</title>
        <authorList>
            <consortium name="DOE Joint Genome Institute"/>
            <consortium name="Mycorrhizal Genomics Consortium"/>
            <person name="Kohler A."/>
            <person name="Kuo A."/>
            <person name="Nagy L.G."/>
            <person name="Floudas D."/>
            <person name="Copeland A."/>
            <person name="Barry K.W."/>
            <person name="Cichocki N."/>
            <person name="Veneault-Fourrey C."/>
            <person name="LaButti K."/>
            <person name="Lindquist E.A."/>
            <person name="Lipzen A."/>
            <person name="Lundell T."/>
            <person name="Morin E."/>
            <person name="Murat C."/>
            <person name="Riley R."/>
            <person name="Ohm R."/>
            <person name="Sun H."/>
            <person name="Tunlid A."/>
            <person name="Henrissat B."/>
            <person name="Grigoriev I.V."/>
            <person name="Hibbett D.S."/>
            <person name="Martin F."/>
        </authorList>
    </citation>
    <scope>NUCLEOTIDE SEQUENCE [LARGE SCALE GENOMIC DNA]</scope>
    <source>
        <strain evidence="1 2">FD-317 M1</strain>
    </source>
</reference>
<proteinExistence type="predicted"/>
<evidence type="ECO:0000313" key="2">
    <source>
        <dbReference type="Proteomes" id="UP000053593"/>
    </source>
</evidence>
<protein>
    <submittedName>
        <fullName evidence="1">Uncharacterized protein</fullName>
    </submittedName>
</protein>
<organism evidence="1 2">
    <name type="scientific">Collybiopsis luxurians FD-317 M1</name>
    <dbReference type="NCBI Taxonomy" id="944289"/>
    <lineage>
        <taxon>Eukaryota</taxon>
        <taxon>Fungi</taxon>
        <taxon>Dikarya</taxon>
        <taxon>Basidiomycota</taxon>
        <taxon>Agaricomycotina</taxon>
        <taxon>Agaricomycetes</taxon>
        <taxon>Agaricomycetidae</taxon>
        <taxon>Agaricales</taxon>
        <taxon>Marasmiineae</taxon>
        <taxon>Omphalotaceae</taxon>
        <taxon>Collybiopsis</taxon>
        <taxon>Collybiopsis luxurians</taxon>
    </lineage>
</organism>